<gene>
    <name evidence="5" type="ORF">DL89DRAFT_294457</name>
</gene>
<keyword evidence="2" id="KW-0677">Repeat</keyword>
<keyword evidence="6" id="KW-1185">Reference proteome</keyword>
<dbReference type="RefSeq" id="XP_040741765.1">
    <property type="nucleotide sequence ID" value="XM_040890516.1"/>
</dbReference>
<feature type="region of interest" description="Disordered" evidence="3">
    <location>
        <begin position="661"/>
        <end position="694"/>
    </location>
</feature>
<dbReference type="PANTHER" id="PTHR46093">
    <property type="entry name" value="ACYL-COA-BINDING DOMAIN-CONTAINING PROTEIN 5"/>
    <property type="match status" value="1"/>
</dbReference>
<reference evidence="5 6" key="1">
    <citation type="submission" date="2016-07" db="EMBL/GenBank/DDBJ databases">
        <title>Pervasive Adenine N6-methylation of Active Genes in Fungi.</title>
        <authorList>
            <consortium name="DOE Joint Genome Institute"/>
            <person name="Mondo S.J."/>
            <person name="Dannebaum R.O."/>
            <person name="Kuo R.C."/>
            <person name="Labutti K."/>
            <person name="Haridas S."/>
            <person name="Kuo A."/>
            <person name="Salamov A."/>
            <person name="Ahrendt S.R."/>
            <person name="Lipzen A."/>
            <person name="Sullivan W."/>
            <person name="Andreopoulos W.B."/>
            <person name="Clum A."/>
            <person name="Lindquist E."/>
            <person name="Daum C."/>
            <person name="Ramamoorthy G.K."/>
            <person name="Gryganskyi A."/>
            <person name="Culley D."/>
            <person name="Magnuson J.K."/>
            <person name="James T.Y."/>
            <person name="O'Malley M.A."/>
            <person name="Stajich J.E."/>
            <person name="Spatafora J.W."/>
            <person name="Visel A."/>
            <person name="Grigoriev I.V."/>
        </authorList>
    </citation>
    <scope>NUCLEOTIDE SEQUENCE [LARGE SCALE GENOMIC DNA]</scope>
    <source>
        <strain evidence="5 6">ATCC 12442</strain>
    </source>
</reference>
<evidence type="ECO:0000256" key="2">
    <source>
        <dbReference type="ARBA" id="ARBA00022737"/>
    </source>
</evidence>
<feature type="region of interest" description="Disordered" evidence="3">
    <location>
        <begin position="114"/>
        <end position="137"/>
    </location>
</feature>
<keyword evidence="1" id="KW-0880">Kelch repeat</keyword>
<organism evidence="5 6">
    <name type="scientific">Linderina pennispora</name>
    <dbReference type="NCBI Taxonomy" id="61395"/>
    <lineage>
        <taxon>Eukaryota</taxon>
        <taxon>Fungi</taxon>
        <taxon>Fungi incertae sedis</taxon>
        <taxon>Zoopagomycota</taxon>
        <taxon>Kickxellomycotina</taxon>
        <taxon>Kickxellomycetes</taxon>
        <taxon>Kickxellales</taxon>
        <taxon>Kickxellaceae</taxon>
        <taxon>Linderina</taxon>
    </lineage>
</organism>
<dbReference type="Pfam" id="PF24681">
    <property type="entry name" value="Kelch_KLHDC2_KLHL20_DRC7"/>
    <property type="match status" value="1"/>
</dbReference>
<evidence type="ECO:0008006" key="7">
    <source>
        <dbReference type="Google" id="ProtNLM"/>
    </source>
</evidence>
<feature type="region of interest" description="Disordered" evidence="3">
    <location>
        <begin position="482"/>
        <end position="508"/>
    </location>
</feature>
<comment type="caution">
    <text evidence="5">The sequence shown here is derived from an EMBL/GenBank/DDBJ whole genome shotgun (WGS) entry which is preliminary data.</text>
</comment>
<evidence type="ECO:0000256" key="4">
    <source>
        <dbReference type="SAM" id="Phobius"/>
    </source>
</evidence>
<dbReference type="STRING" id="61395.A0A1Y1W303"/>
<name>A0A1Y1W303_9FUNG</name>
<dbReference type="InterPro" id="IPR015915">
    <property type="entry name" value="Kelch-typ_b-propeller"/>
</dbReference>
<evidence type="ECO:0000256" key="3">
    <source>
        <dbReference type="SAM" id="MobiDB-lite"/>
    </source>
</evidence>
<feature type="compositionally biased region" description="Basic and acidic residues" evidence="3">
    <location>
        <begin position="417"/>
        <end position="426"/>
    </location>
</feature>
<feature type="region of interest" description="Disordered" evidence="3">
    <location>
        <begin position="549"/>
        <end position="582"/>
    </location>
</feature>
<dbReference type="Gene3D" id="2.120.10.80">
    <property type="entry name" value="Kelch-type beta propeller"/>
    <property type="match status" value="2"/>
</dbReference>
<feature type="compositionally biased region" description="Polar residues" evidence="3">
    <location>
        <begin position="492"/>
        <end position="508"/>
    </location>
</feature>
<feature type="compositionally biased region" description="Low complexity" evidence="3">
    <location>
        <begin position="668"/>
        <end position="685"/>
    </location>
</feature>
<accession>A0A1Y1W303</accession>
<dbReference type="OrthoDB" id="432528at2759"/>
<dbReference type="GeneID" id="63807164"/>
<proteinExistence type="predicted"/>
<evidence type="ECO:0000313" key="5">
    <source>
        <dbReference type="EMBL" id="ORX67919.1"/>
    </source>
</evidence>
<dbReference type="Proteomes" id="UP000193922">
    <property type="component" value="Unassembled WGS sequence"/>
</dbReference>
<feature type="compositionally biased region" description="Polar residues" evidence="3">
    <location>
        <begin position="126"/>
        <end position="137"/>
    </location>
</feature>
<evidence type="ECO:0000313" key="6">
    <source>
        <dbReference type="Proteomes" id="UP000193922"/>
    </source>
</evidence>
<keyword evidence="4" id="KW-1133">Transmembrane helix</keyword>
<dbReference type="EMBL" id="MCFD01000011">
    <property type="protein sequence ID" value="ORX67919.1"/>
    <property type="molecule type" value="Genomic_DNA"/>
</dbReference>
<protein>
    <recommendedName>
        <fullName evidence="7">Galactose oxidase</fullName>
    </recommendedName>
</protein>
<dbReference type="SUPFAM" id="SSF117281">
    <property type="entry name" value="Kelch motif"/>
    <property type="match status" value="2"/>
</dbReference>
<keyword evidence="4" id="KW-0472">Membrane</keyword>
<dbReference type="PANTHER" id="PTHR46093:SF18">
    <property type="entry name" value="FIBRONECTIN TYPE-III DOMAIN-CONTAINING PROTEIN"/>
    <property type="match status" value="1"/>
</dbReference>
<keyword evidence="4" id="KW-0812">Transmembrane</keyword>
<feature type="region of interest" description="Disordered" evidence="3">
    <location>
        <begin position="404"/>
        <end position="448"/>
    </location>
</feature>
<feature type="transmembrane region" description="Helical" evidence="4">
    <location>
        <begin position="344"/>
        <end position="368"/>
    </location>
</feature>
<feature type="compositionally biased region" description="Polar residues" evidence="3">
    <location>
        <begin position="556"/>
        <end position="569"/>
    </location>
</feature>
<sequence>MLSLTTGRLLESESTSQIPLVAGHTLCSSDDSNMLIVFGGDIPDRATYVAPLYVYSTGIDLWRAVNETGFPKPLVNHTTVLQKSTGDMLIFGGSAWSANSNELQITNSTFRMRQATGDKSNDGGKQPNNQQQGDFQINRSFPLGKGNFVDVSVDFRRRQDSYTLSRRGLDGLNVGIMSWINQTLPKSVAGRVGHTASLVSDRYMVVLGGRTRSGSMVGLDVLYVYDMLARTWTRRTSSGDAPKKRQAHIAAVVNDTMIVVHGGTNTNSSAAFGDIAVLDTQTWTWSTPSLGHMFWMMFGYVSDAASADKGLYILDTSTWQFTNRFSAARSGLEKNHTYFKVSGWTIFGLLVSSVVGLFVILILMYIAYMHYYNRHPRLSESGDGEILSPTTELRSLGRKLTAKLGTQRSKKAQQEQQKQKEEREPLGTKMLRSNFRSHDPRLSAQSGPAISLSNGRAVGYSPGGDDTSLHIMFDLSRESSFERGLLPPPAPTLNTSLTPDSRELTASGTRLSRRVHLDNVEMPGGLRNRDFVSGFAGLIDDSVSIPDSENFRGSVASGTSGTSDGQWSRTDNRRNRRNKSKHVSAMLPRIVGSRLTLPPESATALARYRFEELEETPDGVMPPPKTVSGYPGDETPQASIAMLSAGRDSVSDAALAPPVMPAAYQDAGSMKSRSSNGSDSDVRSSAGSQEPSMRDSIDIFAVMNRINGQGFYVANPDNS</sequence>
<evidence type="ECO:0000256" key="1">
    <source>
        <dbReference type="ARBA" id="ARBA00022441"/>
    </source>
</evidence>
<dbReference type="AlphaFoldDB" id="A0A1Y1W303"/>